<reference evidence="2" key="1">
    <citation type="submission" date="2022-10" db="EMBL/GenBank/DDBJ databases">
        <title>Genome assembly of Pristionchus species.</title>
        <authorList>
            <person name="Yoshida K."/>
            <person name="Sommer R.J."/>
        </authorList>
    </citation>
    <scope>NUCLEOTIDE SEQUENCE [LARGE SCALE GENOMIC DNA]</scope>
    <source>
        <strain evidence="2">RS5460</strain>
    </source>
</reference>
<comment type="caution">
    <text evidence="1">The sequence shown here is derived from an EMBL/GenBank/DDBJ whole genome shotgun (WGS) entry which is preliminary data.</text>
</comment>
<feature type="non-terminal residue" evidence="1">
    <location>
        <position position="1"/>
    </location>
</feature>
<dbReference type="InterPro" id="IPR011990">
    <property type="entry name" value="TPR-like_helical_dom_sf"/>
</dbReference>
<evidence type="ECO:0008006" key="3">
    <source>
        <dbReference type="Google" id="ProtNLM"/>
    </source>
</evidence>
<accession>A0AAN5CFI5</accession>
<dbReference type="GO" id="GO:0005739">
    <property type="term" value="C:mitochondrion"/>
    <property type="evidence" value="ECO:0007669"/>
    <property type="project" value="TreeGrafter"/>
</dbReference>
<dbReference type="GO" id="GO:0008017">
    <property type="term" value="F:microtubule binding"/>
    <property type="evidence" value="ECO:0007669"/>
    <property type="project" value="TreeGrafter"/>
</dbReference>
<dbReference type="InterPro" id="IPR049039">
    <property type="entry name" value="RMD1-3_a_helical_rpt"/>
</dbReference>
<dbReference type="Gene3D" id="1.25.40.10">
    <property type="entry name" value="Tetratricopeptide repeat domain"/>
    <property type="match status" value="1"/>
</dbReference>
<dbReference type="EMBL" id="BTRK01000003">
    <property type="protein sequence ID" value="GMR44300.1"/>
    <property type="molecule type" value="Genomic_DNA"/>
</dbReference>
<name>A0AAN5CFI5_9BILA</name>
<dbReference type="PANTHER" id="PTHR16056">
    <property type="entry name" value="REGULATOR OF MICROTUBULE DYNAMICS PROTEIN"/>
    <property type="match status" value="1"/>
</dbReference>
<dbReference type="GO" id="GO:0097431">
    <property type="term" value="C:mitotic spindle pole"/>
    <property type="evidence" value="ECO:0007669"/>
    <property type="project" value="TreeGrafter"/>
</dbReference>
<dbReference type="AlphaFoldDB" id="A0AAN5CFI5"/>
<dbReference type="PANTHER" id="PTHR16056:SF36">
    <property type="entry name" value="TETRATRICOPEPTIDE REPEAT PROTEIN"/>
    <property type="match status" value="1"/>
</dbReference>
<proteinExistence type="predicted"/>
<keyword evidence="2" id="KW-1185">Reference proteome</keyword>
<dbReference type="GO" id="GO:0005876">
    <property type="term" value="C:spindle microtubule"/>
    <property type="evidence" value="ECO:0007669"/>
    <property type="project" value="TreeGrafter"/>
</dbReference>
<gene>
    <name evidence="1" type="ORF">PMAYCL1PPCAC_14495</name>
</gene>
<dbReference type="SUPFAM" id="SSF48452">
    <property type="entry name" value="TPR-like"/>
    <property type="match status" value="1"/>
</dbReference>
<organism evidence="1 2">
    <name type="scientific">Pristionchus mayeri</name>
    <dbReference type="NCBI Taxonomy" id="1317129"/>
    <lineage>
        <taxon>Eukaryota</taxon>
        <taxon>Metazoa</taxon>
        <taxon>Ecdysozoa</taxon>
        <taxon>Nematoda</taxon>
        <taxon>Chromadorea</taxon>
        <taxon>Rhabditida</taxon>
        <taxon>Rhabditina</taxon>
        <taxon>Diplogasteromorpha</taxon>
        <taxon>Diplogasteroidea</taxon>
        <taxon>Neodiplogasteridae</taxon>
        <taxon>Pristionchus</taxon>
    </lineage>
</organism>
<evidence type="ECO:0000313" key="2">
    <source>
        <dbReference type="Proteomes" id="UP001328107"/>
    </source>
</evidence>
<protein>
    <recommendedName>
        <fullName evidence="3">Tetratricopeptide repeat-containing protein</fullName>
    </recommendedName>
</protein>
<evidence type="ECO:0000313" key="1">
    <source>
        <dbReference type="EMBL" id="GMR44300.1"/>
    </source>
</evidence>
<sequence length="236" mass="26432">GSPLLLRLPTMENVNLESVDQMLDNYNGQEAYEALSKMERTSEVEWRLANAIYILTNDINDPKERRNKLTQGFELAKSAFEKDPTNAEAAKQAAILVGSLSESASNTLEQMKLGAQFKKYLDLTMDLDPEPDMVVLHMRGRFSFKVASLGFLERTMACKVLKSLPPCTYDDALKDLLAAEKIFPALDTLLFIGKAYLGKGETDKAREYLKRVAEEEGVDAVDEETINDAKKLLEDL</sequence>
<dbReference type="Proteomes" id="UP001328107">
    <property type="component" value="Unassembled WGS sequence"/>
</dbReference>
<dbReference type="Pfam" id="PF21033">
    <property type="entry name" value="RMD1-3"/>
    <property type="match status" value="1"/>
</dbReference>